<name>A0ABU9MX35_9GAMM</name>
<dbReference type="Pfam" id="PF03548">
    <property type="entry name" value="LolA"/>
    <property type="match status" value="1"/>
</dbReference>
<dbReference type="SUPFAM" id="SSF89392">
    <property type="entry name" value="Prokaryotic lipoproteins and lipoprotein localization factors"/>
    <property type="match status" value="1"/>
</dbReference>
<evidence type="ECO:0000256" key="7">
    <source>
        <dbReference type="ARBA" id="ARBA00022764"/>
    </source>
</evidence>
<keyword evidence="12" id="KW-1185">Reference proteome</keyword>
<sequence length="212" mass="24026" precursor="true">MKRIFMSAVLFSLTATHALADDAKALKEKLAGLNSLSSEFSQQVFDPEGELVSESNGQLQLEQPRKIRWQQQTPDETLFVSNGVDSYYFDPFAEQVTLLDTAKLIDNTPFILLTTDDEQLWQKFTITATGHGFAVKPISKEQGQVEQLSLYFNEQEQISALEVIDQSGQRSKFEFKDAQINSDIDDGRFEFTIPEQVFIDDQREQRGSQISG</sequence>
<dbReference type="EMBL" id="JBCGCU010000002">
    <property type="protein sequence ID" value="MEM0514523.1"/>
    <property type="molecule type" value="Genomic_DNA"/>
</dbReference>
<evidence type="ECO:0000256" key="10">
    <source>
        <dbReference type="HAMAP-Rule" id="MF_00240"/>
    </source>
</evidence>
<evidence type="ECO:0000256" key="1">
    <source>
        <dbReference type="ARBA" id="ARBA00004418"/>
    </source>
</evidence>
<dbReference type="RefSeq" id="WP_342676337.1">
    <property type="nucleotide sequence ID" value="NZ_JBCGCU010000002.1"/>
</dbReference>
<keyword evidence="9 10" id="KW-0143">Chaperone</keyword>
<gene>
    <name evidence="10 11" type="primary">lolA</name>
    <name evidence="11" type="ORF">WCN91_03565</name>
</gene>
<evidence type="ECO:0000256" key="5">
    <source>
        <dbReference type="ARBA" id="ARBA00022448"/>
    </source>
</evidence>
<evidence type="ECO:0000256" key="3">
    <source>
        <dbReference type="ARBA" id="ARBA00011245"/>
    </source>
</evidence>
<dbReference type="PANTHER" id="PTHR35869:SF1">
    <property type="entry name" value="OUTER-MEMBRANE LIPOPROTEIN CARRIER PROTEIN"/>
    <property type="match status" value="1"/>
</dbReference>
<keyword evidence="11" id="KW-0449">Lipoprotein</keyword>
<evidence type="ECO:0000256" key="8">
    <source>
        <dbReference type="ARBA" id="ARBA00022927"/>
    </source>
</evidence>
<dbReference type="InterPro" id="IPR004564">
    <property type="entry name" value="OM_lipoprot_carrier_LolA-like"/>
</dbReference>
<dbReference type="InterPro" id="IPR029046">
    <property type="entry name" value="LolA/LolB/LppX"/>
</dbReference>
<reference evidence="11 12" key="1">
    <citation type="submission" date="2024-03" db="EMBL/GenBank/DDBJ databases">
        <title>Pseudoalteromonas qingdaonensis sp. nov., isolated from the intestines of marine benthic organisms.</title>
        <authorList>
            <person name="Lin X."/>
            <person name="Fang S."/>
            <person name="Hu X."/>
        </authorList>
    </citation>
    <scope>NUCLEOTIDE SEQUENCE [LARGE SCALE GENOMIC DNA]</scope>
    <source>
        <strain evidence="11 12">YIC-827</strain>
    </source>
</reference>
<comment type="subcellular location">
    <subcellularLocation>
        <location evidence="1 10">Periplasm</location>
    </subcellularLocation>
</comment>
<accession>A0ABU9MX35</accession>
<comment type="subunit">
    <text evidence="3 10">Monomer.</text>
</comment>
<evidence type="ECO:0000256" key="6">
    <source>
        <dbReference type="ARBA" id="ARBA00022729"/>
    </source>
</evidence>
<proteinExistence type="inferred from homology"/>
<keyword evidence="6 10" id="KW-0732">Signal</keyword>
<keyword evidence="7 10" id="KW-0574">Periplasm</keyword>
<evidence type="ECO:0000313" key="11">
    <source>
        <dbReference type="EMBL" id="MEM0514523.1"/>
    </source>
</evidence>
<evidence type="ECO:0000256" key="9">
    <source>
        <dbReference type="ARBA" id="ARBA00023186"/>
    </source>
</evidence>
<dbReference type="InterPro" id="IPR018323">
    <property type="entry name" value="OM_lipoprot_carrier_LolA_Pbac"/>
</dbReference>
<evidence type="ECO:0000256" key="2">
    <source>
        <dbReference type="ARBA" id="ARBA00007615"/>
    </source>
</evidence>
<keyword evidence="8 10" id="KW-0653">Protein transport</keyword>
<evidence type="ECO:0000313" key="12">
    <source>
        <dbReference type="Proteomes" id="UP001447008"/>
    </source>
</evidence>
<feature type="chain" id="PRO_5044942404" description="Outer-membrane lipoprotein carrier protein" evidence="10">
    <location>
        <begin position="21"/>
        <end position="212"/>
    </location>
</feature>
<dbReference type="Proteomes" id="UP001447008">
    <property type="component" value="Unassembled WGS sequence"/>
</dbReference>
<protein>
    <recommendedName>
        <fullName evidence="4 10">Outer-membrane lipoprotein carrier protein</fullName>
    </recommendedName>
</protein>
<comment type="caution">
    <text evidence="11">The sequence shown here is derived from an EMBL/GenBank/DDBJ whole genome shotgun (WGS) entry which is preliminary data.</text>
</comment>
<comment type="function">
    <text evidence="10">Participates in the translocation of lipoproteins from the inner membrane to the outer membrane. Only forms a complex with a lipoprotein if the residue after the N-terminal Cys is not an aspartate (The Asp acts as a targeting signal to indicate that the lipoprotein should stay in the inner membrane).</text>
</comment>
<keyword evidence="5 10" id="KW-0813">Transport</keyword>
<comment type="similarity">
    <text evidence="2 10">Belongs to the LolA family.</text>
</comment>
<dbReference type="PANTHER" id="PTHR35869">
    <property type="entry name" value="OUTER-MEMBRANE LIPOPROTEIN CARRIER PROTEIN"/>
    <property type="match status" value="1"/>
</dbReference>
<dbReference type="CDD" id="cd16325">
    <property type="entry name" value="LolA"/>
    <property type="match status" value="1"/>
</dbReference>
<organism evidence="11 12">
    <name type="scientific">Pseudoalteromonas qingdaonensis</name>
    <dbReference type="NCBI Taxonomy" id="3131913"/>
    <lineage>
        <taxon>Bacteria</taxon>
        <taxon>Pseudomonadati</taxon>
        <taxon>Pseudomonadota</taxon>
        <taxon>Gammaproteobacteria</taxon>
        <taxon>Alteromonadales</taxon>
        <taxon>Pseudoalteromonadaceae</taxon>
        <taxon>Pseudoalteromonas</taxon>
    </lineage>
</organism>
<dbReference type="HAMAP" id="MF_00240">
    <property type="entry name" value="LolA"/>
    <property type="match status" value="1"/>
</dbReference>
<evidence type="ECO:0000256" key="4">
    <source>
        <dbReference type="ARBA" id="ARBA00014035"/>
    </source>
</evidence>
<dbReference type="NCBIfam" id="TIGR00547">
    <property type="entry name" value="lolA"/>
    <property type="match status" value="1"/>
</dbReference>
<dbReference type="Gene3D" id="2.50.20.10">
    <property type="entry name" value="Lipoprotein localisation LolA/LolB/LppX"/>
    <property type="match status" value="1"/>
</dbReference>
<feature type="signal peptide" evidence="10">
    <location>
        <begin position="1"/>
        <end position="20"/>
    </location>
</feature>